<keyword evidence="3" id="KW-0326">Glycosidase</keyword>
<dbReference type="SMART" id="SM00642">
    <property type="entry name" value="Aamy"/>
    <property type="match status" value="1"/>
</dbReference>
<protein>
    <submittedName>
        <fullName evidence="6">Alpha-amylase</fullName>
    </submittedName>
</protein>
<evidence type="ECO:0000313" key="6">
    <source>
        <dbReference type="EMBL" id="BCM82082.1"/>
    </source>
</evidence>
<dbReference type="Gene3D" id="2.60.40.1180">
    <property type="entry name" value="Golgi alpha-mannosidase II"/>
    <property type="match status" value="1"/>
</dbReference>
<dbReference type="Gene3D" id="3.20.20.80">
    <property type="entry name" value="Glycosidases"/>
    <property type="match status" value="1"/>
</dbReference>
<feature type="region of interest" description="Disordered" evidence="4">
    <location>
        <begin position="382"/>
        <end position="402"/>
    </location>
</feature>
<evidence type="ECO:0000256" key="4">
    <source>
        <dbReference type="SAM" id="MobiDB-lite"/>
    </source>
</evidence>
<reference evidence="6" key="1">
    <citation type="submission" date="2020-11" db="EMBL/GenBank/DDBJ databases">
        <title>Complete genome sequence of a novel pathogenic Methylobacterium strain isolated from rice in Vietnam.</title>
        <authorList>
            <person name="Lai K."/>
            <person name="Okazaki S."/>
            <person name="Higashi K."/>
            <person name="Mori H."/>
            <person name="Toyoda A."/>
            <person name="Kurokawa K."/>
        </authorList>
    </citation>
    <scope>NUCLEOTIDE SEQUENCE</scope>
    <source>
        <strain evidence="6">VL1</strain>
    </source>
</reference>
<dbReference type="Pfam" id="PF00128">
    <property type="entry name" value="Alpha-amylase"/>
    <property type="match status" value="1"/>
</dbReference>
<evidence type="ECO:0000313" key="7">
    <source>
        <dbReference type="Proteomes" id="UP000663508"/>
    </source>
</evidence>
<accession>A0A8H9C251</accession>
<dbReference type="PANTHER" id="PTHR10357">
    <property type="entry name" value="ALPHA-AMYLASE FAMILY MEMBER"/>
    <property type="match status" value="1"/>
</dbReference>
<sequence length="560" mass="62953">MTEDAKPARLLAGELWWKAGIVYQVYPRSFQDTNGDGVGDLRGVTARLDYLAWLGVDAVWLSPVCRSPMADYGYDVSDYCDIDPLFGTLADFDALVAEAHRRRLRVIMDFVPNHTSQDHPWFREARASRDNPKRDWYIWRDPGPDGGPPNNWISNFGGPAWTLDPATGQYYYHAFLREQPDLNWRNPQVRAAMMDVLRFWLDRGVDGFRVDVIWHLMKDEALRDNPANPDYVAGEPEINRLLQIHSADQPEVMGVIAEMRAVLEEYDARVLIGEIYLPLERLVAYYGTDLSGAHLPFNFQLIQTPWHAPAVARLIEEYEAALPEGGWPNWVLGNHDQPRIAARVGDAQARVAAVLLLTLRGTPTLYYGDEIGLGRVPIPPERVRDPWEHNEPGRGRDPERTPMQWQPGPQAGFSTVEPWLPLDPQAQTRNVEVLRDQSDSILTLHRRLIALRREHPALSVGTYRPISAAGDVLIYERRHADETIRVALNFGHEACRIEACRIEAGHGEPRVDGVGGAGEDWEVLLSSAGGRRGERAPEGYFALAGDEALVLIRRAAVAAG</sequence>
<comment type="similarity">
    <text evidence="1">Belongs to the glycosyl hydrolase 13 family.</text>
</comment>
<feature type="domain" description="Glycosyl hydrolase family 13 catalytic" evidence="5">
    <location>
        <begin position="24"/>
        <end position="400"/>
    </location>
</feature>
<dbReference type="Gene3D" id="3.90.400.10">
    <property type="entry name" value="Oligo-1,6-glucosidase, Domain 2"/>
    <property type="match status" value="1"/>
</dbReference>
<evidence type="ECO:0000256" key="3">
    <source>
        <dbReference type="ARBA" id="ARBA00023295"/>
    </source>
</evidence>
<dbReference type="KEGG" id="mind:mvi_05430"/>
<name>A0A8H9C251_9HYPH</name>
<feature type="compositionally biased region" description="Basic and acidic residues" evidence="4">
    <location>
        <begin position="382"/>
        <end position="400"/>
    </location>
</feature>
<dbReference type="FunFam" id="3.90.400.10:FF:000002">
    <property type="entry name" value="Sucrose isomerase"/>
    <property type="match status" value="1"/>
</dbReference>
<dbReference type="Proteomes" id="UP000663508">
    <property type="component" value="Chromosome"/>
</dbReference>
<evidence type="ECO:0000256" key="2">
    <source>
        <dbReference type="ARBA" id="ARBA00022801"/>
    </source>
</evidence>
<dbReference type="CDD" id="cd11331">
    <property type="entry name" value="AmyAc_OligoGlu_like"/>
    <property type="match status" value="1"/>
</dbReference>
<dbReference type="PANTHER" id="PTHR10357:SF179">
    <property type="entry name" value="NEUTRAL AND BASIC AMINO ACID TRANSPORT PROTEIN RBAT"/>
    <property type="match status" value="1"/>
</dbReference>
<organism evidence="6 7">
    <name type="scientific">Methylobacterium indicum</name>
    <dbReference type="NCBI Taxonomy" id="1775910"/>
    <lineage>
        <taxon>Bacteria</taxon>
        <taxon>Pseudomonadati</taxon>
        <taxon>Pseudomonadota</taxon>
        <taxon>Alphaproteobacteria</taxon>
        <taxon>Hyphomicrobiales</taxon>
        <taxon>Methylobacteriaceae</taxon>
        <taxon>Methylobacterium</taxon>
    </lineage>
</organism>
<dbReference type="SUPFAM" id="SSF51011">
    <property type="entry name" value="Glycosyl hydrolase domain"/>
    <property type="match status" value="1"/>
</dbReference>
<dbReference type="InterPro" id="IPR045857">
    <property type="entry name" value="O16G_dom_2"/>
</dbReference>
<dbReference type="SUPFAM" id="SSF51445">
    <property type="entry name" value="(Trans)glycosidases"/>
    <property type="match status" value="1"/>
</dbReference>
<dbReference type="InterPro" id="IPR006047">
    <property type="entry name" value="GH13_cat_dom"/>
</dbReference>
<keyword evidence="2" id="KW-0378">Hydrolase</keyword>
<dbReference type="InterPro" id="IPR013780">
    <property type="entry name" value="Glyco_hydro_b"/>
</dbReference>
<dbReference type="RefSeq" id="WP_207181322.1">
    <property type="nucleotide sequence ID" value="NZ_AP024145.1"/>
</dbReference>
<evidence type="ECO:0000256" key="1">
    <source>
        <dbReference type="ARBA" id="ARBA00008061"/>
    </source>
</evidence>
<gene>
    <name evidence="6" type="ORF">mvi_05430</name>
</gene>
<dbReference type="GO" id="GO:0004556">
    <property type="term" value="F:alpha-amylase activity"/>
    <property type="evidence" value="ECO:0007669"/>
    <property type="project" value="TreeGrafter"/>
</dbReference>
<dbReference type="InterPro" id="IPR017853">
    <property type="entry name" value="GH"/>
</dbReference>
<dbReference type="GO" id="GO:0009313">
    <property type="term" value="P:oligosaccharide catabolic process"/>
    <property type="evidence" value="ECO:0007669"/>
    <property type="project" value="TreeGrafter"/>
</dbReference>
<evidence type="ECO:0000259" key="5">
    <source>
        <dbReference type="SMART" id="SM00642"/>
    </source>
</evidence>
<proteinExistence type="inferred from homology"/>
<dbReference type="AlphaFoldDB" id="A0A8H9C251"/>
<dbReference type="EMBL" id="AP024145">
    <property type="protein sequence ID" value="BCM82082.1"/>
    <property type="molecule type" value="Genomic_DNA"/>
</dbReference>